<keyword evidence="4" id="KW-1185">Reference proteome</keyword>
<evidence type="ECO:0000259" key="2">
    <source>
        <dbReference type="Pfam" id="PF05678"/>
    </source>
</evidence>
<feature type="region of interest" description="Disordered" evidence="1">
    <location>
        <begin position="103"/>
        <end position="142"/>
    </location>
</feature>
<feature type="compositionally biased region" description="Basic and acidic residues" evidence="1">
    <location>
        <begin position="1"/>
        <end position="17"/>
    </location>
</feature>
<dbReference type="AlphaFoldDB" id="A0A7J0DLN4"/>
<organism evidence="3 4">
    <name type="scientific">Actinidia rufa</name>
    <dbReference type="NCBI Taxonomy" id="165716"/>
    <lineage>
        <taxon>Eukaryota</taxon>
        <taxon>Viridiplantae</taxon>
        <taxon>Streptophyta</taxon>
        <taxon>Embryophyta</taxon>
        <taxon>Tracheophyta</taxon>
        <taxon>Spermatophyta</taxon>
        <taxon>Magnoliopsida</taxon>
        <taxon>eudicotyledons</taxon>
        <taxon>Gunneridae</taxon>
        <taxon>Pentapetalae</taxon>
        <taxon>asterids</taxon>
        <taxon>Ericales</taxon>
        <taxon>Actinidiaceae</taxon>
        <taxon>Actinidia</taxon>
    </lineage>
</organism>
<feature type="compositionally biased region" description="Low complexity" evidence="1">
    <location>
        <begin position="41"/>
        <end position="64"/>
    </location>
</feature>
<dbReference type="Pfam" id="PF05678">
    <property type="entry name" value="VQ"/>
    <property type="match status" value="1"/>
</dbReference>
<dbReference type="PANTHER" id="PTHR33143">
    <property type="entry name" value="F16F4.1 PROTEIN-RELATED"/>
    <property type="match status" value="1"/>
</dbReference>
<proteinExistence type="predicted"/>
<dbReference type="OrthoDB" id="1107767at2759"/>
<comment type="caution">
    <text evidence="3">The sequence shown here is derived from an EMBL/GenBank/DDBJ whole genome shotgun (WGS) entry which is preliminary data.</text>
</comment>
<evidence type="ECO:0000256" key="1">
    <source>
        <dbReference type="SAM" id="MobiDB-lite"/>
    </source>
</evidence>
<dbReference type="Proteomes" id="UP000585474">
    <property type="component" value="Unassembled WGS sequence"/>
</dbReference>
<dbReference type="GO" id="GO:0005634">
    <property type="term" value="C:nucleus"/>
    <property type="evidence" value="ECO:0007669"/>
    <property type="project" value="TreeGrafter"/>
</dbReference>
<dbReference type="InterPro" id="IPR008889">
    <property type="entry name" value="VQ"/>
</dbReference>
<dbReference type="EMBL" id="BJWL01000259">
    <property type="protein sequence ID" value="GFS36689.1"/>
    <property type="molecule type" value="Genomic_DNA"/>
</dbReference>
<evidence type="ECO:0000313" key="3">
    <source>
        <dbReference type="EMBL" id="GFS36689.1"/>
    </source>
</evidence>
<dbReference type="PANTHER" id="PTHR33143:SF4">
    <property type="entry name" value="VQ DOMAIN-CONTAINING PROTEIN"/>
    <property type="match status" value="1"/>
</dbReference>
<sequence>MSPTQFHEHQQQPKREINISNINTLPSPLKINKDSHFIKKSLSPPSSSSSSASSSIARAAATSSTKPHHRHPPVIIYTHSPKIIHTHPRDFMALVQKLTGLSHSSANHRPLPPQPKHEPATEEDLKNNRGFTEDNESSSVVTEENCGSSVVGNVQINSCFASNPPPTIFNPPNPCFNNIPFSTPNSTDFLSPPAPPFFTNYTDSFLFMPTMKEFYEF</sequence>
<evidence type="ECO:0000313" key="4">
    <source>
        <dbReference type="Proteomes" id="UP000585474"/>
    </source>
</evidence>
<protein>
    <submittedName>
        <fullName evidence="3">VQ motif-containing protein</fullName>
    </submittedName>
</protein>
<gene>
    <name evidence="3" type="ORF">Acr_00g0047430</name>
</gene>
<feature type="domain" description="VQ" evidence="2">
    <location>
        <begin position="78"/>
        <end position="103"/>
    </location>
</feature>
<reference evidence="4" key="1">
    <citation type="submission" date="2019-07" db="EMBL/GenBank/DDBJ databases">
        <title>De Novo Assembly of kiwifruit Actinidia rufa.</title>
        <authorList>
            <person name="Sugita-Konishi S."/>
            <person name="Sato K."/>
            <person name="Mori E."/>
            <person name="Abe Y."/>
            <person name="Kisaki G."/>
            <person name="Hamano K."/>
            <person name="Suezawa K."/>
            <person name="Otani M."/>
            <person name="Fukuda T."/>
            <person name="Manabe T."/>
            <person name="Gomi K."/>
            <person name="Tabuchi M."/>
            <person name="Akimitsu K."/>
            <person name="Kataoka I."/>
        </authorList>
    </citation>
    <scope>NUCLEOTIDE SEQUENCE [LARGE SCALE GENOMIC DNA]</scope>
    <source>
        <strain evidence="4">cv. Fuchu</strain>
    </source>
</reference>
<feature type="region of interest" description="Disordered" evidence="1">
    <location>
        <begin position="1"/>
        <end position="73"/>
    </location>
</feature>
<dbReference type="InterPro" id="IPR039607">
    <property type="entry name" value="VQ_8/17/18/20/21/25"/>
</dbReference>
<feature type="compositionally biased region" description="Basic and acidic residues" evidence="1">
    <location>
        <begin position="115"/>
        <end position="127"/>
    </location>
</feature>
<accession>A0A7J0DLN4</accession>
<name>A0A7J0DLN4_9ERIC</name>